<dbReference type="Proteomes" id="UP000544110">
    <property type="component" value="Unassembled WGS sequence"/>
</dbReference>
<evidence type="ECO:0000313" key="2">
    <source>
        <dbReference type="EMBL" id="NYG55930.1"/>
    </source>
</evidence>
<gene>
    <name evidence="2" type="ORF">BJ989_002234</name>
</gene>
<organism evidence="2 3">
    <name type="scientific">Nocardioides perillae</name>
    <dbReference type="NCBI Taxonomy" id="1119534"/>
    <lineage>
        <taxon>Bacteria</taxon>
        <taxon>Bacillati</taxon>
        <taxon>Actinomycetota</taxon>
        <taxon>Actinomycetes</taxon>
        <taxon>Propionibacteriales</taxon>
        <taxon>Nocardioidaceae</taxon>
        <taxon>Nocardioides</taxon>
    </lineage>
</organism>
<proteinExistence type="predicted"/>
<protein>
    <submittedName>
        <fullName evidence="2">Uncharacterized protein</fullName>
    </submittedName>
</protein>
<feature type="region of interest" description="Disordered" evidence="1">
    <location>
        <begin position="1"/>
        <end position="29"/>
    </location>
</feature>
<evidence type="ECO:0000256" key="1">
    <source>
        <dbReference type="SAM" id="MobiDB-lite"/>
    </source>
</evidence>
<comment type="caution">
    <text evidence="2">The sequence shown here is derived from an EMBL/GenBank/DDBJ whole genome shotgun (WGS) entry which is preliminary data.</text>
</comment>
<accession>A0A7Y9RT97</accession>
<keyword evidence="3" id="KW-1185">Reference proteome</keyword>
<dbReference type="EMBL" id="JACCAC010000001">
    <property type="protein sequence ID" value="NYG55930.1"/>
    <property type="molecule type" value="Genomic_DNA"/>
</dbReference>
<sequence length="276" mass="28637">MADPFLDAFADPPRGTRPADPPGHRVPPPHDLEVLPAAARWAWWGTAWLRGLVAADVLVDAVVAGDAAHHVVGLDPDHDGPEALLTALGALRRRGATALGLALPVEGDLVGLGGPGGFNLAAVEAGEAVVVSAPEPVGLVPDRVGAGVTWTAHEARRRQLPDVGEADRGLRLALHEAAEALARLDVARWRPEVADALLDLRHRTVPPAPPGTPPRCVELAGRGLQALGIADLALEDDGGAVTALEAERRTAALRPLARAGRHALVAACSPEVWPPT</sequence>
<evidence type="ECO:0000313" key="3">
    <source>
        <dbReference type="Proteomes" id="UP000544110"/>
    </source>
</evidence>
<dbReference type="AlphaFoldDB" id="A0A7Y9RT97"/>
<dbReference type="RefSeq" id="WP_343049285.1">
    <property type="nucleotide sequence ID" value="NZ_JACCAC010000001.1"/>
</dbReference>
<reference evidence="2 3" key="1">
    <citation type="submission" date="2020-07" db="EMBL/GenBank/DDBJ databases">
        <title>Sequencing the genomes of 1000 actinobacteria strains.</title>
        <authorList>
            <person name="Klenk H.-P."/>
        </authorList>
    </citation>
    <scope>NUCLEOTIDE SEQUENCE [LARGE SCALE GENOMIC DNA]</scope>
    <source>
        <strain evidence="2 3">DSM 24552</strain>
    </source>
</reference>
<name>A0A7Y9RT97_9ACTN</name>